<feature type="transmembrane region" description="Helical" evidence="7">
    <location>
        <begin position="38"/>
        <end position="60"/>
    </location>
</feature>
<comment type="similarity">
    <text evidence="2">Belongs to the TerC family.</text>
</comment>
<dbReference type="InterPro" id="IPR022369">
    <property type="entry name" value="Integral_membrane_TerC_rswitch"/>
</dbReference>
<feature type="transmembrane region" description="Helical" evidence="7">
    <location>
        <begin position="283"/>
        <end position="305"/>
    </location>
</feature>
<feature type="transmembrane region" description="Helical" evidence="7">
    <location>
        <begin position="259"/>
        <end position="277"/>
    </location>
</feature>
<evidence type="ECO:0000256" key="7">
    <source>
        <dbReference type="SAM" id="Phobius"/>
    </source>
</evidence>
<protein>
    <submittedName>
        <fullName evidence="8">Integral membrane protein TerC</fullName>
    </submittedName>
</protein>
<dbReference type="NCBIfam" id="TIGR03718">
    <property type="entry name" value="R_switched_Alx"/>
    <property type="match status" value="1"/>
</dbReference>
<proteinExistence type="inferred from homology"/>
<accession>A0A6J4L009</accession>
<reference evidence="8" key="1">
    <citation type="submission" date="2020-02" db="EMBL/GenBank/DDBJ databases">
        <authorList>
            <person name="Meier V. D."/>
        </authorList>
    </citation>
    <scope>NUCLEOTIDE SEQUENCE</scope>
    <source>
        <strain evidence="8">AVDCRST_MAG11</strain>
    </source>
</reference>
<comment type="subcellular location">
    <subcellularLocation>
        <location evidence="1">Membrane</location>
        <topology evidence="1">Multi-pass membrane protein</topology>
    </subcellularLocation>
</comment>
<evidence type="ECO:0000256" key="4">
    <source>
        <dbReference type="ARBA" id="ARBA00022989"/>
    </source>
</evidence>
<dbReference type="AlphaFoldDB" id="A0A6J4L009"/>
<sequence>MTNQSWLWGGFTLLVLGLLSLDLGVFNRKAHVVRPREAAAWSAAWVTLAMLFGVGVFFLMGRQAALEFAAGYLVEEALSVDNLFVFILLFSYFKVPAQLQHRVLFWGILGALFMRAAMVAAGAVLIERFHWIVYVFGAFLVFTGVRMAFQREAHIDPEHNPVLRLVRRLVPVTSTFRGQKFFVREADAAGQPPRLYATPLFVVLLLVETTDVVFAVDSIPAIFGVTRDPFLVYTSNVFAILGLRSLFFLLSGIITKFHYLRYGLSAVLAFVGVKMLVSGVTHIPVGVSLGAIAGLLGLSIVASILRPQAPDVAEVEGDPNPADLGLPHESVHREA</sequence>
<dbReference type="EMBL" id="CADCTU010000432">
    <property type="protein sequence ID" value="CAA9317848.1"/>
    <property type="molecule type" value="Genomic_DNA"/>
</dbReference>
<evidence type="ECO:0000313" key="8">
    <source>
        <dbReference type="EMBL" id="CAA9317848.1"/>
    </source>
</evidence>
<keyword evidence="5 7" id="KW-0472">Membrane</keyword>
<gene>
    <name evidence="8" type="ORF">AVDCRST_MAG11-1868</name>
</gene>
<evidence type="ECO:0000256" key="6">
    <source>
        <dbReference type="SAM" id="MobiDB-lite"/>
    </source>
</evidence>
<keyword evidence="4 7" id="KW-1133">Transmembrane helix</keyword>
<feature type="transmembrane region" description="Helical" evidence="7">
    <location>
        <begin position="6"/>
        <end position="26"/>
    </location>
</feature>
<evidence type="ECO:0000256" key="5">
    <source>
        <dbReference type="ARBA" id="ARBA00023136"/>
    </source>
</evidence>
<feature type="region of interest" description="Disordered" evidence="6">
    <location>
        <begin position="314"/>
        <end position="335"/>
    </location>
</feature>
<dbReference type="PANTHER" id="PTHR30238:SF0">
    <property type="entry name" value="THYLAKOID MEMBRANE PROTEIN TERC, CHLOROPLASTIC"/>
    <property type="match status" value="1"/>
</dbReference>
<feature type="transmembrane region" description="Helical" evidence="7">
    <location>
        <begin position="200"/>
        <end position="224"/>
    </location>
</feature>
<feature type="transmembrane region" description="Helical" evidence="7">
    <location>
        <begin position="103"/>
        <end position="125"/>
    </location>
</feature>
<dbReference type="InterPro" id="IPR005496">
    <property type="entry name" value="Integral_membrane_TerC"/>
</dbReference>
<name>A0A6J4L009_9BACT</name>
<keyword evidence="3 7" id="KW-0812">Transmembrane</keyword>
<feature type="transmembrane region" description="Helical" evidence="7">
    <location>
        <begin position="230"/>
        <end position="250"/>
    </location>
</feature>
<evidence type="ECO:0000256" key="2">
    <source>
        <dbReference type="ARBA" id="ARBA00007511"/>
    </source>
</evidence>
<organism evidence="8">
    <name type="scientific">uncultured Gemmatimonadaceae bacterium</name>
    <dbReference type="NCBI Taxonomy" id="246130"/>
    <lineage>
        <taxon>Bacteria</taxon>
        <taxon>Pseudomonadati</taxon>
        <taxon>Gemmatimonadota</taxon>
        <taxon>Gemmatimonadia</taxon>
        <taxon>Gemmatimonadales</taxon>
        <taxon>Gemmatimonadaceae</taxon>
        <taxon>environmental samples</taxon>
    </lineage>
</organism>
<dbReference type="PANTHER" id="PTHR30238">
    <property type="entry name" value="MEMBRANE BOUND PREDICTED REDOX MODULATOR"/>
    <property type="match status" value="1"/>
</dbReference>
<feature type="transmembrane region" description="Helical" evidence="7">
    <location>
        <begin position="72"/>
        <end position="91"/>
    </location>
</feature>
<dbReference type="Pfam" id="PF03741">
    <property type="entry name" value="TerC"/>
    <property type="match status" value="1"/>
</dbReference>
<feature type="transmembrane region" description="Helical" evidence="7">
    <location>
        <begin position="131"/>
        <end position="149"/>
    </location>
</feature>
<dbReference type="GO" id="GO:0016020">
    <property type="term" value="C:membrane"/>
    <property type="evidence" value="ECO:0007669"/>
    <property type="project" value="UniProtKB-SubCell"/>
</dbReference>
<evidence type="ECO:0000256" key="1">
    <source>
        <dbReference type="ARBA" id="ARBA00004141"/>
    </source>
</evidence>
<evidence type="ECO:0000256" key="3">
    <source>
        <dbReference type="ARBA" id="ARBA00022692"/>
    </source>
</evidence>